<evidence type="ECO:0000313" key="2">
    <source>
        <dbReference type="Proteomes" id="UP000465112"/>
    </source>
</evidence>
<proteinExistence type="predicted"/>
<sequence length="92" mass="9822">MGWGGLASRLLQPVRLAVAKAQPKHQQRTVARKTERVVVGGGEEGPGRVLMTIDLELTRKNGEERPGGEGGMGSSKALGFLSHIADQLTFTK</sequence>
<reference evidence="1 2" key="1">
    <citation type="submission" date="2019-06" db="EMBL/GenBank/DDBJ databases">
        <title>A chromosome-scale genome assembly of the European perch, Perca fluviatilis.</title>
        <authorList>
            <person name="Roques C."/>
            <person name="Zahm M."/>
            <person name="Cabau C."/>
            <person name="Klopp C."/>
            <person name="Bouchez O."/>
            <person name="Donnadieu C."/>
            <person name="Kuhl H."/>
            <person name="Gislard M."/>
            <person name="Guendouz S."/>
            <person name="Journot L."/>
            <person name="Haffray P."/>
            <person name="Bestin A."/>
            <person name="Morvezen R."/>
            <person name="Feron R."/>
            <person name="Wen M."/>
            <person name="Jouanno E."/>
            <person name="Herpin A."/>
            <person name="Schartl M."/>
            <person name="Postlethwait J."/>
            <person name="Schaerlinger B."/>
            <person name="Chardard D."/>
            <person name="Lecocq T."/>
            <person name="Poncet C."/>
            <person name="Jaffrelo L."/>
            <person name="Lampietro C."/>
            <person name="Guiguen Y."/>
        </authorList>
    </citation>
    <scope>NUCLEOTIDE SEQUENCE [LARGE SCALE GENOMIC DNA]</scope>
    <source>
        <tissue evidence="1">Blood</tissue>
    </source>
</reference>
<evidence type="ECO:0000313" key="1">
    <source>
        <dbReference type="EMBL" id="KAF1384068.1"/>
    </source>
</evidence>
<comment type="caution">
    <text evidence="1">The sequence shown here is derived from an EMBL/GenBank/DDBJ whole genome shotgun (WGS) entry which is preliminary data.</text>
</comment>
<keyword evidence="2" id="KW-1185">Reference proteome</keyword>
<protein>
    <submittedName>
        <fullName evidence="1">Uncharacterized protein</fullName>
    </submittedName>
</protein>
<name>A0A6A5EYE7_PERFL</name>
<dbReference type="AlphaFoldDB" id="A0A6A5EYE7"/>
<dbReference type="Proteomes" id="UP000465112">
    <property type="component" value="Chromosome 11"/>
</dbReference>
<organism evidence="1 2">
    <name type="scientific">Perca fluviatilis</name>
    <name type="common">European perch</name>
    <dbReference type="NCBI Taxonomy" id="8168"/>
    <lineage>
        <taxon>Eukaryota</taxon>
        <taxon>Metazoa</taxon>
        <taxon>Chordata</taxon>
        <taxon>Craniata</taxon>
        <taxon>Vertebrata</taxon>
        <taxon>Euteleostomi</taxon>
        <taxon>Actinopterygii</taxon>
        <taxon>Neopterygii</taxon>
        <taxon>Teleostei</taxon>
        <taxon>Neoteleostei</taxon>
        <taxon>Acanthomorphata</taxon>
        <taxon>Eupercaria</taxon>
        <taxon>Perciformes</taxon>
        <taxon>Percoidei</taxon>
        <taxon>Percidae</taxon>
        <taxon>Percinae</taxon>
        <taxon>Perca</taxon>
    </lineage>
</organism>
<dbReference type="EMBL" id="VHII01000011">
    <property type="protein sequence ID" value="KAF1384068.1"/>
    <property type="molecule type" value="Genomic_DNA"/>
</dbReference>
<gene>
    <name evidence="1" type="ORF">PFLUV_G00138430</name>
</gene>
<accession>A0A6A5EYE7</accession>